<gene>
    <name evidence="11" type="ORF">CTI12_AA425380</name>
</gene>
<dbReference type="PRINTS" id="PR00019">
    <property type="entry name" value="LEURICHRPT"/>
</dbReference>
<evidence type="ECO:0000256" key="10">
    <source>
        <dbReference type="SAM" id="Phobius"/>
    </source>
</evidence>
<comment type="caution">
    <text evidence="11">The sequence shown here is derived from an EMBL/GenBank/DDBJ whole genome shotgun (WGS) entry which is preliminary data.</text>
</comment>
<dbReference type="InterPro" id="IPR001611">
    <property type="entry name" value="Leu-rich_rpt"/>
</dbReference>
<protein>
    <submittedName>
        <fullName evidence="11">Leucine-rich repeat domain, L domain-like protein</fullName>
    </submittedName>
</protein>
<dbReference type="InterPro" id="IPR046956">
    <property type="entry name" value="RLP23-like"/>
</dbReference>
<dbReference type="PANTHER" id="PTHR48063:SF103">
    <property type="entry name" value="LEUCINE-RICH RECEPTOR-LIKE KINASE FAMILY PROTEIN"/>
    <property type="match status" value="1"/>
</dbReference>
<dbReference type="EMBL" id="PKPP01006684">
    <property type="protein sequence ID" value="PWA55704.1"/>
    <property type="molecule type" value="Genomic_DNA"/>
</dbReference>
<keyword evidence="12" id="KW-1185">Reference proteome</keyword>
<keyword evidence="4 10" id="KW-0812">Transmembrane</keyword>
<dbReference type="Pfam" id="PF00560">
    <property type="entry name" value="LRR_1"/>
    <property type="match status" value="3"/>
</dbReference>
<keyword evidence="7 10" id="KW-1133">Transmembrane helix</keyword>
<dbReference type="Gene3D" id="3.80.10.10">
    <property type="entry name" value="Ribonuclease Inhibitor"/>
    <property type="match status" value="1"/>
</dbReference>
<dbReference type="SUPFAM" id="SSF52058">
    <property type="entry name" value="L domain-like"/>
    <property type="match status" value="1"/>
</dbReference>
<proteinExistence type="inferred from homology"/>
<dbReference type="FunFam" id="3.80.10.10:FF:000111">
    <property type="entry name" value="LRR receptor-like serine/threonine-protein kinase ERECTA"/>
    <property type="match status" value="1"/>
</dbReference>
<evidence type="ECO:0000256" key="2">
    <source>
        <dbReference type="ARBA" id="ARBA00009592"/>
    </source>
</evidence>
<reference evidence="11 12" key="1">
    <citation type="journal article" date="2018" name="Mol. Plant">
        <title>The genome of Artemisia annua provides insight into the evolution of Asteraceae family and artemisinin biosynthesis.</title>
        <authorList>
            <person name="Shen Q."/>
            <person name="Zhang L."/>
            <person name="Liao Z."/>
            <person name="Wang S."/>
            <person name="Yan T."/>
            <person name="Shi P."/>
            <person name="Liu M."/>
            <person name="Fu X."/>
            <person name="Pan Q."/>
            <person name="Wang Y."/>
            <person name="Lv Z."/>
            <person name="Lu X."/>
            <person name="Zhang F."/>
            <person name="Jiang W."/>
            <person name="Ma Y."/>
            <person name="Chen M."/>
            <person name="Hao X."/>
            <person name="Li L."/>
            <person name="Tang Y."/>
            <person name="Lv G."/>
            <person name="Zhou Y."/>
            <person name="Sun X."/>
            <person name="Brodelius P.E."/>
            <person name="Rose J.K.C."/>
            <person name="Tang K."/>
        </authorList>
    </citation>
    <scope>NUCLEOTIDE SEQUENCE [LARGE SCALE GENOMIC DNA]</scope>
    <source>
        <strain evidence="12">cv. Huhao1</strain>
        <tissue evidence="11">Leaf</tissue>
    </source>
</reference>
<comment type="subcellular location">
    <subcellularLocation>
        <location evidence="1">Membrane</location>
        <topology evidence="1">Single-pass type I membrane protein</topology>
    </subcellularLocation>
</comment>
<evidence type="ECO:0000256" key="4">
    <source>
        <dbReference type="ARBA" id="ARBA00022692"/>
    </source>
</evidence>
<dbReference type="OrthoDB" id="8731593at2759"/>
<evidence type="ECO:0000256" key="6">
    <source>
        <dbReference type="ARBA" id="ARBA00022737"/>
    </source>
</evidence>
<keyword evidence="6" id="KW-0677">Repeat</keyword>
<dbReference type="STRING" id="35608.A0A2U1M3B6"/>
<evidence type="ECO:0000256" key="3">
    <source>
        <dbReference type="ARBA" id="ARBA00022614"/>
    </source>
</evidence>
<evidence type="ECO:0000256" key="8">
    <source>
        <dbReference type="ARBA" id="ARBA00023136"/>
    </source>
</evidence>
<dbReference type="Proteomes" id="UP000245207">
    <property type="component" value="Unassembled WGS sequence"/>
</dbReference>
<feature type="transmembrane region" description="Helical" evidence="10">
    <location>
        <begin position="178"/>
        <end position="200"/>
    </location>
</feature>
<keyword evidence="3" id="KW-0433">Leucine-rich repeat</keyword>
<keyword evidence="8 10" id="KW-0472">Membrane</keyword>
<dbReference type="GO" id="GO:0016020">
    <property type="term" value="C:membrane"/>
    <property type="evidence" value="ECO:0007669"/>
    <property type="project" value="UniProtKB-SubCell"/>
</dbReference>
<dbReference type="AlphaFoldDB" id="A0A2U1M3B6"/>
<comment type="similarity">
    <text evidence="2">Belongs to the RLP family.</text>
</comment>
<name>A0A2U1M3B6_ARTAN</name>
<keyword evidence="9" id="KW-0325">Glycoprotein</keyword>
<organism evidence="11 12">
    <name type="scientific">Artemisia annua</name>
    <name type="common">Sweet wormwood</name>
    <dbReference type="NCBI Taxonomy" id="35608"/>
    <lineage>
        <taxon>Eukaryota</taxon>
        <taxon>Viridiplantae</taxon>
        <taxon>Streptophyta</taxon>
        <taxon>Embryophyta</taxon>
        <taxon>Tracheophyta</taxon>
        <taxon>Spermatophyta</taxon>
        <taxon>Magnoliopsida</taxon>
        <taxon>eudicotyledons</taxon>
        <taxon>Gunneridae</taxon>
        <taxon>Pentapetalae</taxon>
        <taxon>asterids</taxon>
        <taxon>campanulids</taxon>
        <taxon>Asterales</taxon>
        <taxon>Asteraceae</taxon>
        <taxon>Asteroideae</taxon>
        <taxon>Anthemideae</taxon>
        <taxon>Artemisiinae</taxon>
        <taxon>Artemisia</taxon>
    </lineage>
</organism>
<dbReference type="InterPro" id="IPR032675">
    <property type="entry name" value="LRR_dom_sf"/>
</dbReference>
<sequence>MEKDPIRTNWKDFYIDHLMVEWQGKVNEFTSTLGLVKTIDLSGNYLTGQIPYEITNLHDLLVLDLSNNALSGEIPRDIGQMTKVLTLNLSRNMFSGEIPSTMSQLDSLNDLDVSYNNLSGRVPLSTQLQSFAAERFTGNIGLCGVPTTKRCLEDEDLGVPNVSESVDDGKSMDELWRWFYIGGATGFATAFWIGCSALLLNRRLRHAFFHFYDSLKDWVYVKVAVFIAKLQRELARA</sequence>
<accession>A0A2U1M3B6</accession>
<dbReference type="PANTHER" id="PTHR48063">
    <property type="entry name" value="LRR RECEPTOR-LIKE KINASE"/>
    <property type="match status" value="1"/>
</dbReference>
<keyword evidence="5" id="KW-0732">Signal</keyword>
<evidence type="ECO:0000313" key="12">
    <source>
        <dbReference type="Proteomes" id="UP000245207"/>
    </source>
</evidence>
<evidence type="ECO:0000256" key="7">
    <source>
        <dbReference type="ARBA" id="ARBA00022989"/>
    </source>
</evidence>
<evidence type="ECO:0000256" key="5">
    <source>
        <dbReference type="ARBA" id="ARBA00022729"/>
    </source>
</evidence>
<evidence type="ECO:0000256" key="9">
    <source>
        <dbReference type="ARBA" id="ARBA00023180"/>
    </source>
</evidence>
<evidence type="ECO:0000256" key="1">
    <source>
        <dbReference type="ARBA" id="ARBA00004479"/>
    </source>
</evidence>
<evidence type="ECO:0000313" key="11">
    <source>
        <dbReference type="EMBL" id="PWA55704.1"/>
    </source>
</evidence>